<accession>A0ABP9XGA2</accession>
<dbReference type="Proteomes" id="UP001404956">
    <property type="component" value="Unassembled WGS sequence"/>
</dbReference>
<gene>
    <name evidence="1" type="ORF">Dalu01_02354</name>
</gene>
<name>A0ABP9XGA2_9DEIO</name>
<proteinExistence type="predicted"/>
<evidence type="ECO:0000313" key="1">
    <source>
        <dbReference type="EMBL" id="GAA5533946.1"/>
    </source>
</evidence>
<dbReference type="RefSeq" id="WP_345454824.1">
    <property type="nucleotide sequence ID" value="NZ_BAABRV010000005.1"/>
</dbReference>
<protein>
    <submittedName>
        <fullName evidence="1">Uncharacterized protein</fullName>
    </submittedName>
</protein>
<dbReference type="EMBL" id="BAABRV010000005">
    <property type="protein sequence ID" value="GAA5533946.1"/>
    <property type="molecule type" value="Genomic_DNA"/>
</dbReference>
<comment type="caution">
    <text evidence="1">The sequence shown here is derived from an EMBL/GenBank/DDBJ whole genome shotgun (WGS) entry which is preliminary data.</text>
</comment>
<keyword evidence="2" id="KW-1185">Reference proteome</keyword>
<evidence type="ECO:0000313" key="2">
    <source>
        <dbReference type="Proteomes" id="UP001404956"/>
    </source>
</evidence>
<sequence length="450" mass="48713">MTARKPRKKRSPPPRHTHVLILAPEGGRLVHRKGSVDVQPGQLQGLKVRGMVRLVDLTGLTETTYVTLPGFAPEDILPALTLSPGEYLPNTLQEDVLLDALPTVNDQGETAALIAYAPQRVLADLITELRQAGLTPVGAEPAILTALHDADTRGTVVLHSQPHQHVGLMVVDGQVIGRTRVPATEAPEERVDQLYQMVGGMASLLGSVQSAVEHVVLLGDPETTEPMRALVEQNNPDVQVTVLRGENLAQFALTHAPLVTLSPHLPRRQAEGRPPLWPLAAGLAAGLLPFGVVTVQSAGILRQMQAEQRVLDQNRVPLQEYADLQAREQAATRTVQEAQTILGARVNWREHLTRVTDQLPEQGGRYTVRLGTLDAAATLPTPAPAPEGQPAPLPTLTPSVTYTFSAYAASRAAATNVITNFEQTFHLNLEQLSKEPDGQWLLRASMQEKP</sequence>
<organism evidence="1 2">
    <name type="scientific">Deinococcus aluminii</name>
    <dbReference type="NCBI Taxonomy" id="1656885"/>
    <lineage>
        <taxon>Bacteria</taxon>
        <taxon>Thermotogati</taxon>
        <taxon>Deinococcota</taxon>
        <taxon>Deinococci</taxon>
        <taxon>Deinococcales</taxon>
        <taxon>Deinococcaceae</taxon>
        <taxon>Deinococcus</taxon>
    </lineage>
</organism>
<reference evidence="1 2" key="1">
    <citation type="submission" date="2024-02" db="EMBL/GenBank/DDBJ databases">
        <title>Deinococcus aluminii NBRC 112889.</title>
        <authorList>
            <person name="Ichikawa N."/>
            <person name="Katano-Makiyama Y."/>
            <person name="Hidaka K."/>
        </authorList>
    </citation>
    <scope>NUCLEOTIDE SEQUENCE [LARGE SCALE GENOMIC DNA]</scope>
    <source>
        <strain evidence="1 2">NBRC 112889</strain>
    </source>
</reference>